<keyword evidence="3" id="KW-1185">Reference proteome</keyword>
<protein>
    <submittedName>
        <fullName evidence="2">Uncharacterized protein</fullName>
    </submittedName>
</protein>
<dbReference type="Proteomes" id="UP000595437">
    <property type="component" value="Chromosome 6"/>
</dbReference>
<evidence type="ECO:0000313" key="2">
    <source>
        <dbReference type="EMBL" id="QQP49320.1"/>
    </source>
</evidence>
<evidence type="ECO:0000313" key="3">
    <source>
        <dbReference type="Proteomes" id="UP000595437"/>
    </source>
</evidence>
<feature type="region of interest" description="Disordered" evidence="1">
    <location>
        <begin position="67"/>
        <end position="91"/>
    </location>
</feature>
<dbReference type="OrthoDB" id="7951431at2759"/>
<name>A0A7T8HGZ4_CALRO</name>
<evidence type="ECO:0000256" key="1">
    <source>
        <dbReference type="SAM" id="MobiDB-lite"/>
    </source>
</evidence>
<reference evidence="3" key="1">
    <citation type="submission" date="2021-01" db="EMBL/GenBank/DDBJ databases">
        <title>Caligus Genome Assembly.</title>
        <authorList>
            <person name="Gallardo-Escarate C."/>
        </authorList>
    </citation>
    <scope>NUCLEOTIDE SEQUENCE [LARGE SCALE GENOMIC DNA]</scope>
</reference>
<dbReference type="EMBL" id="CP045895">
    <property type="protein sequence ID" value="QQP49320.1"/>
    <property type="molecule type" value="Genomic_DNA"/>
</dbReference>
<feature type="compositionally biased region" description="Basic and acidic residues" evidence="1">
    <location>
        <begin position="75"/>
        <end position="91"/>
    </location>
</feature>
<gene>
    <name evidence="2" type="ORF">FKW44_009948</name>
</gene>
<sequence length="91" mass="10260">MEGMESDLQEAWGLNKKRSGEFMDLLQEDIKKDPSESMWKIAAERNVAPSPSTKTWASRALSGHKAQLLQAQRRHGQDLLRQEDLHSGLSA</sequence>
<accession>A0A7T8HGZ4</accession>
<organism evidence="2 3">
    <name type="scientific">Caligus rogercresseyi</name>
    <name type="common">Sea louse</name>
    <dbReference type="NCBI Taxonomy" id="217165"/>
    <lineage>
        <taxon>Eukaryota</taxon>
        <taxon>Metazoa</taxon>
        <taxon>Ecdysozoa</taxon>
        <taxon>Arthropoda</taxon>
        <taxon>Crustacea</taxon>
        <taxon>Multicrustacea</taxon>
        <taxon>Hexanauplia</taxon>
        <taxon>Copepoda</taxon>
        <taxon>Siphonostomatoida</taxon>
        <taxon>Caligidae</taxon>
        <taxon>Caligus</taxon>
    </lineage>
</organism>
<dbReference type="AlphaFoldDB" id="A0A7T8HGZ4"/>
<proteinExistence type="predicted"/>